<dbReference type="NCBIfam" id="TIGR00287">
    <property type="entry name" value="cas1"/>
    <property type="match status" value="1"/>
</dbReference>
<dbReference type="Gene3D" id="3.100.10.20">
    <property type="entry name" value="CRISPR-associated endonuclease Cas1, N-terminal domain"/>
    <property type="match status" value="1"/>
</dbReference>
<organism evidence="10 11">
    <name type="scientific">Alcanivorax quisquiliarum</name>
    <dbReference type="NCBI Taxonomy" id="2933565"/>
    <lineage>
        <taxon>Bacteria</taxon>
        <taxon>Pseudomonadati</taxon>
        <taxon>Pseudomonadota</taxon>
        <taxon>Gammaproteobacteria</taxon>
        <taxon>Oceanospirillales</taxon>
        <taxon>Alcanivoracaceae</taxon>
        <taxon>Alcanivorax</taxon>
    </lineage>
</organism>
<evidence type="ECO:0000256" key="5">
    <source>
        <dbReference type="ARBA" id="ARBA00022842"/>
    </source>
</evidence>
<dbReference type="Pfam" id="PF01867">
    <property type="entry name" value="Cas_Cas1"/>
    <property type="match status" value="1"/>
</dbReference>
<feature type="region of interest" description="Disordered" evidence="9">
    <location>
        <begin position="277"/>
        <end position="306"/>
    </location>
</feature>
<comment type="caution">
    <text evidence="10">The sequence shown here is derived from an EMBL/GenBank/DDBJ whole genome shotgun (WGS) entry which is preliminary data.</text>
</comment>
<sequence length="306" mass="33438">MSFIPLKPIPMKDRMSMIFIGMGQIDVRDGAFVVIDDVNGERMHIPVGSVACLLLEPGTRVSHAAVKLAAVVGTLLIWVGDAGVRLYSAGQPGGARSDKLLYQAKLVLEEKLRLKVVRKMFELRFGEPAPERRSIEQLRGIEGARVRKTYQQLAKQYGVKWTGRRYDPRQWNTSDTVNQCLSAATACLYGVTEAAILAAGYAPAIGFLHTGKPRSFVYDIADIVKFETVVPAAFRVAARNPPSPEREVRIACRDAFRQTKLLQSLIPMIEEVLSAGDIEPPPPAPEAVPPAIPEPTSVGDVGHRSG</sequence>
<keyword evidence="4 8" id="KW-0378">Hydrolase</keyword>
<comment type="similarity">
    <text evidence="8">Belongs to the CRISPR-associated endonuclease Cas1 family.</text>
</comment>
<feature type="binding site" evidence="8">
    <location>
        <position position="142"/>
    </location>
    <ligand>
        <name>Mn(2+)</name>
        <dbReference type="ChEBI" id="CHEBI:29035"/>
    </ligand>
</feature>
<keyword evidence="11" id="KW-1185">Reference proteome</keyword>
<keyword evidence="8" id="KW-0464">Manganese</keyword>
<feature type="compositionally biased region" description="Pro residues" evidence="9">
    <location>
        <begin position="279"/>
        <end position="293"/>
    </location>
</feature>
<dbReference type="EC" id="3.1.-.-" evidence="8"/>
<dbReference type="CDD" id="cd09719">
    <property type="entry name" value="Cas1_I-E"/>
    <property type="match status" value="1"/>
</dbReference>
<evidence type="ECO:0000256" key="7">
    <source>
        <dbReference type="ARBA" id="ARBA00023125"/>
    </source>
</evidence>
<dbReference type="InterPro" id="IPR042211">
    <property type="entry name" value="CRISPR-assoc_Cas1_N"/>
</dbReference>
<comment type="subunit">
    <text evidence="8">Homodimer, forms a heterotetramer with a Cas2 homodimer.</text>
</comment>
<keyword evidence="2 8" id="KW-0479">Metal-binding</keyword>
<feature type="binding site" evidence="8">
    <location>
        <position position="222"/>
    </location>
    <ligand>
        <name>Mn(2+)</name>
        <dbReference type="ChEBI" id="CHEBI:29035"/>
    </ligand>
</feature>
<evidence type="ECO:0000256" key="9">
    <source>
        <dbReference type="SAM" id="MobiDB-lite"/>
    </source>
</evidence>
<dbReference type="InterPro" id="IPR002729">
    <property type="entry name" value="CRISPR-assoc_Cas1"/>
</dbReference>
<dbReference type="InterPro" id="IPR042206">
    <property type="entry name" value="CRISPR-assoc_Cas1_C"/>
</dbReference>
<evidence type="ECO:0000256" key="8">
    <source>
        <dbReference type="HAMAP-Rule" id="MF_01470"/>
    </source>
</evidence>
<comment type="cofactor">
    <cofactor evidence="8">
        <name>Mg(2+)</name>
        <dbReference type="ChEBI" id="CHEBI:18420"/>
    </cofactor>
    <cofactor evidence="8">
        <name>Mn(2+)</name>
        <dbReference type="ChEBI" id="CHEBI:29035"/>
    </cofactor>
</comment>
<proteinExistence type="inferred from homology"/>
<dbReference type="RefSeq" id="WP_246951999.1">
    <property type="nucleotide sequence ID" value="NZ_JALKII010000005.1"/>
</dbReference>
<keyword evidence="5 8" id="KW-0460">Magnesium</keyword>
<evidence type="ECO:0000256" key="6">
    <source>
        <dbReference type="ARBA" id="ARBA00023118"/>
    </source>
</evidence>
<evidence type="ECO:0000256" key="3">
    <source>
        <dbReference type="ARBA" id="ARBA00022759"/>
    </source>
</evidence>
<dbReference type="PANTHER" id="PTHR34353:SF3">
    <property type="entry name" value="CRISPR-ASSOCIATED ENDONUCLEASE CAS1"/>
    <property type="match status" value="1"/>
</dbReference>
<dbReference type="NCBIfam" id="TIGR03638">
    <property type="entry name" value="cas1_ECOLI"/>
    <property type="match status" value="1"/>
</dbReference>
<dbReference type="InterPro" id="IPR019851">
    <property type="entry name" value="CRISPR-assoc_Cas1_ECOLI"/>
</dbReference>
<evidence type="ECO:0000256" key="1">
    <source>
        <dbReference type="ARBA" id="ARBA00022722"/>
    </source>
</evidence>
<dbReference type="GO" id="GO:0004519">
    <property type="term" value="F:endonuclease activity"/>
    <property type="evidence" value="ECO:0007669"/>
    <property type="project" value="UniProtKB-KW"/>
</dbReference>
<keyword evidence="1 8" id="KW-0540">Nuclease</keyword>
<dbReference type="InterPro" id="IPR033641">
    <property type="entry name" value="Cas1_I-E"/>
</dbReference>
<evidence type="ECO:0000256" key="4">
    <source>
        <dbReference type="ARBA" id="ARBA00022801"/>
    </source>
</evidence>
<dbReference type="Proteomes" id="UP001165524">
    <property type="component" value="Unassembled WGS sequence"/>
</dbReference>
<gene>
    <name evidence="10" type="primary">cas1e</name>
    <name evidence="8" type="synonym">cas1</name>
    <name evidence="10" type="ORF">MU846_09370</name>
</gene>
<keyword evidence="6 8" id="KW-0051">Antiviral defense</keyword>
<evidence type="ECO:0000313" key="10">
    <source>
        <dbReference type="EMBL" id="MCK0537920.1"/>
    </source>
</evidence>
<keyword evidence="7 8" id="KW-0238">DNA-binding</keyword>
<name>A0ABT0E7V4_9GAMM</name>
<evidence type="ECO:0000256" key="2">
    <source>
        <dbReference type="ARBA" id="ARBA00022723"/>
    </source>
</evidence>
<dbReference type="PANTHER" id="PTHR34353">
    <property type="entry name" value="CRISPR-ASSOCIATED ENDONUCLEASE CAS1 1"/>
    <property type="match status" value="1"/>
</dbReference>
<dbReference type="HAMAP" id="MF_01470">
    <property type="entry name" value="Cas1"/>
    <property type="match status" value="1"/>
</dbReference>
<keyword evidence="3 8" id="KW-0255">Endonuclease</keyword>
<protein>
    <recommendedName>
        <fullName evidence="8">CRISPR-associated endonuclease Cas1</fullName>
        <ecNumber evidence="8">3.1.-.-</ecNumber>
    </recommendedName>
</protein>
<dbReference type="Gene3D" id="1.20.120.920">
    <property type="entry name" value="CRISPR-associated endonuclease Cas1, C-terminal domain"/>
    <property type="match status" value="1"/>
</dbReference>
<dbReference type="EMBL" id="JALKII010000005">
    <property type="protein sequence ID" value="MCK0537920.1"/>
    <property type="molecule type" value="Genomic_DNA"/>
</dbReference>
<comment type="function">
    <text evidence="8">CRISPR (clustered regularly interspaced short palindromic repeat), is an adaptive immune system that provides protection against mobile genetic elements (viruses, transposable elements and conjugative plasmids). CRISPR clusters contain spacers, sequences complementary to antecedent mobile elements, and target invading nucleic acids. CRISPR clusters are transcribed and processed into CRISPR RNA (crRNA). Acts as a dsDNA endonuclease. Involved in the integration of spacer DNA into the CRISPR cassette.</text>
</comment>
<evidence type="ECO:0000313" key="11">
    <source>
        <dbReference type="Proteomes" id="UP001165524"/>
    </source>
</evidence>
<dbReference type="InterPro" id="IPR050646">
    <property type="entry name" value="Cas1"/>
</dbReference>
<accession>A0ABT0E7V4</accession>
<feature type="binding site" evidence="8">
    <location>
        <position position="209"/>
    </location>
    <ligand>
        <name>Mn(2+)</name>
        <dbReference type="ChEBI" id="CHEBI:29035"/>
    </ligand>
</feature>
<reference evidence="10" key="1">
    <citation type="submission" date="2022-04" db="EMBL/GenBank/DDBJ databases">
        <title>Alcanivorax sp. CY1518 draft genome sequence.</title>
        <authorList>
            <person name="Zhao G."/>
            <person name="An M."/>
        </authorList>
    </citation>
    <scope>NUCLEOTIDE SEQUENCE</scope>
    <source>
        <strain evidence="10">CY1518</strain>
    </source>
</reference>